<evidence type="ECO:0000259" key="4">
    <source>
        <dbReference type="Pfam" id="PF13458"/>
    </source>
</evidence>
<dbReference type="InterPro" id="IPR051010">
    <property type="entry name" value="BCAA_transport"/>
</dbReference>
<proteinExistence type="inferred from homology"/>
<feature type="chain" id="PRO_5047151179" evidence="3">
    <location>
        <begin position="27"/>
        <end position="384"/>
    </location>
</feature>
<dbReference type="CDD" id="cd06342">
    <property type="entry name" value="PBP1_ABC_LIVBP-like"/>
    <property type="match status" value="1"/>
</dbReference>
<evidence type="ECO:0000313" key="6">
    <source>
        <dbReference type="Proteomes" id="UP000536746"/>
    </source>
</evidence>
<comment type="caution">
    <text evidence="5">The sequence shown here is derived from an EMBL/GenBank/DDBJ whole genome shotgun (WGS) entry which is preliminary data.</text>
</comment>
<dbReference type="PANTHER" id="PTHR30483">
    <property type="entry name" value="LEUCINE-SPECIFIC-BINDING PROTEIN"/>
    <property type="match status" value="1"/>
</dbReference>
<gene>
    <name evidence="5" type="ORF">HNO84_15365</name>
</gene>
<reference evidence="5 6" key="1">
    <citation type="journal article" date="2020" name="Front. Plant Sci.">
        <title>Isolation of Rhizosphere Bacteria That Improve Quality and Water Stress Tolerance in Greenhouse Ornamentals.</title>
        <authorList>
            <person name="Nordstedt N.P."/>
            <person name="Jones M.L."/>
        </authorList>
    </citation>
    <scope>NUCLEOTIDE SEQUENCE [LARGE SCALE GENOMIC DNA]</scope>
    <source>
        <strain evidence="5 6">C6C2</strain>
    </source>
</reference>
<evidence type="ECO:0000256" key="2">
    <source>
        <dbReference type="ARBA" id="ARBA00022729"/>
    </source>
</evidence>
<feature type="signal peptide" evidence="3">
    <location>
        <begin position="1"/>
        <end position="26"/>
    </location>
</feature>
<name>A0ABX2M169_9BURK</name>
<evidence type="ECO:0000256" key="1">
    <source>
        <dbReference type="ARBA" id="ARBA00010062"/>
    </source>
</evidence>
<dbReference type="EMBL" id="JABFMT010000016">
    <property type="protein sequence ID" value="NUU02983.1"/>
    <property type="molecule type" value="Genomic_DNA"/>
</dbReference>
<evidence type="ECO:0000313" key="5">
    <source>
        <dbReference type="EMBL" id="NUU02983.1"/>
    </source>
</evidence>
<dbReference type="PANTHER" id="PTHR30483:SF6">
    <property type="entry name" value="PERIPLASMIC BINDING PROTEIN OF ABC TRANSPORTER FOR NATURAL AMINO ACIDS"/>
    <property type="match status" value="1"/>
</dbReference>
<organism evidence="5 6">
    <name type="scientific">Herbaspirillum robiniae</name>
    <dbReference type="NCBI Taxonomy" id="2014887"/>
    <lineage>
        <taxon>Bacteria</taxon>
        <taxon>Pseudomonadati</taxon>
        <taxon>Pseudomonadota</taxon>
        <taxon>Betaproteobacteria</taxon>
        <taxon>Burkholderiales</taxon>
        <taxon>Oxalobacteraceae</taxon>
        <taxon>Herbaspirillum</taxon>
    </lineage>
</organism>
<keyword evidence="2 3" id="KW-0732">Signal</keyword>
<protein>
    <submittedName>
        <fullName evidence="5">ABC transporter substrate-binding protein</fullName>
    </submittedName>
</protein>
<feature type="domain" description="Leucine-binding protein" evidence="4">
    <location>
        <begin position="43"/>
        <end position="363"/>
    </location>
</feature>
<keyword evidence="6" id="KW-1185">Reference proteome</keyword>
<dbReference type="Proteomes" id="UP000536746">
    <property type="component" value="Unassembled WGS sequence"/>
</dbReference>
<accession>A0ABX2M169</accession>
<dbReference type="PROSITE" id="PS51257">
    <property type="entry name" value="PROKAR_LIPOPROTEIN"/>
    <property type="match status" value="1"/>
</dbReference>
<dbReference type="SUPFAM" id="SSF53822">
    <property type="entry name" value="Periplasmic binding protein-like I"/>
    <property type="match status" value="1"/>
</dbReference>
<dbReference type="InterPro" id="IPR028081">
    <property type="entry name" value="Leu-bd"/>
</dbReference>
<dbReference type="InterPro" id="IPR028082">
    <property type="entry name" value="Peripla_BP_I"/>
</dbReference>
<dbReference type="Pfam" id="PF13458">
    <property type="entry name" value="Peripla_BP_6"/>
    <property type="match status" value="1"/>
</dbReference>
<dbReference type="Gene3D" id="3.40.50.2300">
    <property type="match status" value="2"/>
</dbReference>
<comment type="similarity">
    <text evidence="1">Belongs to the leucine-binding protein family.</text>
</comment>
<dbReference type="RefSeq" id="WP_079216868.1">
    <property type="nucleotide sequence ID" value="NZ_CP018845.1"/>
</dbReference>
<evidence type="ECO:0000256" key="3">
    <source>
        <dbReference type="SAM" id="SignalP"/>
    </source>
</evidence>
<sequence length="384" mass="41749">MPHGKILCSRLIAGGLLLMACFTACAQDARVARLGYAARLSDPLAQSAQQGVELAVEDANAQSLRSRDNWRFELLAQDDRSNANFAVNVARYFIKAGVAGVIGHWSSDSALAVAPLYEQANIPQINFTSTNSQLTAQGYTQIFRMVGGSDDVAATMADVALSSLQSKNLVVIGNASSYSRALSKAFLAQVVERSGLVVSSLFVSRNTADFNAVLKSAIEQNADLIVFSAQFTQAHNFLKSARRLGVKTRILMVGGASNVDFSAEDNGGLYVLEYDVPQENCARWKSFEQRFHARFGAPPSTYARYTYDAATMLAQAVRLTNSTDGQLIAAALRKMHFVGLGGDVEFDAAGKLLNPTYTLYHAQRAQWRVVRFYPAEAHPPVRCN</sequence>